<accession>A0A518IIW0</accession>
<dbReference type="EMBL" id="CP037452">
    <property type="protein sequence ID" value="QDV53033.1"/>
    <property type="molecule type" value="Genomic_DNA"/>
</dbReference>
<dbReference type="AlphaFoldDB" id="A0A518IIW0"/>
<proteinExistence type="predicted"/>
<keyword evidence="2" id="KW-1185">Reference proteome</keyword>
<name>A0A518IIW0_9PLAN</name>
<dbReference type="KEGG" id="gfm:Enr17x_51030"/>
<protein>
    <submittedName>
        <fullName evidence="1">Uncharacterized protein</fullName>
    </submittedName>
</protein>
<evidence type="ECO:0000313" key="1">
    <source>
        <dbReference type="EMBL" id="QDV53033.1"/>
    </source>
</evidence>
<reference evidence="1 2" key="1">
    <citation type="submission" date="2019-03" db="EMBL/GenBank/DDBJ databases">
        <title>Deep-cultivation of Planctomycetes and their phenomic and genomic characterization uncovers novel biology.</title>
        <authorList>
            <person name="Wiegand S."/>
            <person name="Jogler M."/>
            <person name="Boedeker C."/>
            <person name="Pinto D."/>
            <person name="Vollmers J."/>
            <person name="Rivas-Marin E."/>
            <person name="Kohn T."/>
            <person name="Peeters S.H."/>
            <person name="Heuer A."/>
            <person name="Rast P."/>
            <person name="Oberbeckmann S."/>
            <person name="Bunk B."/>
            <person name="Jeske O."/>
            <person name="Meyerdierks A."/>
            <person name="Storesund J.E."/>
            <person name="Kallscheuer N."/>
            <person name="Luecker S."/>
            <person name="Lage O.M."/>
            <person name="Pohl T."/>
            <person name="Merkel B.J."/>
            <person name="Hornburger P."/>
            <person name="Mueller R.-W."/>
            <person name="Bruemmer F."/>
            <person name="Labrenz M."/>
            <person name="Spormann A.M."/>
            <person name="Op den Camp H."/>
            <person name="Overmann J."/>
            <person name="Amann R."/>
            <person name="Jetten M.S.M."/>
            <person name="Mascher T."/>
            <person name="Medema M.H."/>
            <person name="Devos D.P."/>
            <person name="Kaster A.-K."/>
            <person name="Ovreas L."/>
            <person name="Rohde M."/>
            <person name="Galperin M.Y."/>
            <person name="Jogler C."/>
        </authorList>
    </citation>
    <scope>NUCLEOTIDE SEQUENCE [LARGE SCALE GENOMIC DNA]</scope>
    <source>
        <strain evidence="1 2">Enr17</strain>
    </source>
</reference>
<gene>
    <name evidence="1" type="ORF">Enr17x_51030</name>
</gene>
<sequence length="78" mass="9228">MEIRKSVRTSNTIHTYLIQRPKERSEAKQVWSTIDNFSTVCDEIRDKLNELQSHMLSKAFFSKLTYTDAKYWAVGFTH</sequence>
<evidence type="ECO:0000313" key="2">
    <source>
        <dbReference type="Proteomes" id="UP000318313"/>
    </source>
</evidence>
<dbReference type="Proteomes" id="UP000318313">
    <property type="component" value="Chromosome"/>
</dbReference>
<organism evidence="1 2">
    <name type="scientific">Gimesia fumaroli</name>
    <dbReference type="NCBI Taxonomy" id="2527976"/>
    <lineage>
        <taxon>Bacteria</taxon>
        <taxon>Pseudomonadati</taxon>
        <taxon>Planctomycetota</taxon>
        <taxon>Planctomycetia</taxon>
        <taxon>Planctomycetales</taxon>
        <taxon>Planctomycetaceae</taxon>
        <taxon>Gimesia</taxon>
    </lineage>
</organism>